<dbReference type="InterPro" id="IPR007712">
    <property type="entry name" value="RelE/ParE_toxin"/>
</dbReference>
<evidence type="ECO:0000313" key="2">
    <source>
        <dbReference type="EMBL" id="NMH26472.1"/>
    </source>
</evidence>
<comment type="caution">
    <text evidence="2">The sequence shown here is derived from an EMBL/GenBank/DDBJ whole genome shotgun (WGS) entry which is preliminary data.</text>
</comment>
<dbReference type="Gene3D" id="3.30.2310.20">
    <property type="entry name" value="RelE-like"/>
    <property type="match status" value="1"/>
</dbReference>
<organism evidence="2 3">
    <name type="scientific">Flavobacterium silvaticum</name>
    <dbReference type="NCBI Taxonomy" id="1852020"/>
    <lineage>
        <taxon>Bacteria</taxon>
        <taxon>Pseudomonadati</taxon>
        <taxon>Bacteroidota</taxon>
        <taxon>Flavobacteriia</taxon>
        <taxon>Flavobacteriales</taxon>
        <taxon>Flavobacteriaceae</taxon>
        <taxon>Flavobacterium</taxon>
    </lineage>
</organism>
<sequence>MELKIYWTNFAKQELQIIFDYHKENVSLKIARNLVSGIVKESKKLSKQPLIGQDEFLLKEFHLDYKYLVYKNYKIVYLFDKNRNRIEVHDVFDTRQNPVKIGRKK</sequence>
<gene>
    <name evidence="2" type="ORF">G6047_00355</name>
</gene>
<dbReference type="InterPro" id="IPR035093">
    <property type="entry name" value="RelE/ParE_toxin_dom_sf"/>
</dbReference>
<dbReference type="Pfam" id="PF05016">
    <property type="entry name" value="ParE_toxin"/>
    <property type="match status" value="1"/>
</dbReference>
<keyword evidence="3" id="KW-1185">Reference proteome</keyword>
<dbReference type="RefSeq" id="WP_169525328.1">
    <property type="nucleotide sequence ID" value="NZ_JAAMPU010000074.1"/>
</dbReference>
<name>A0A972JHQ0_9FLAO</name>
<proteinExistence type="predicted"/>
<evidence type="ECO:0000313" key="3">
    <source>
        <dbReference type="Proteomes" id="UP000712080"/>
    </source>
</evidence>
<dbReference type="Proteomes" id="UP000712080">
    <property type="component" value="Unassembled WGS sequence"/>
</dbReference>
<evidence type="ECO:0000256" key="1">
    <source>
        <dbReference type="ARBA" id="ARBA00022649"/>
    </source>
</evidence>
<dbReference type="AlphaFoldDB" id="A0A972JHQ0"/>
<dbReference type="EMBL" id="JAAMPU010000074">
    <property type="protein sequence ID" value="NMH26472.1"/>
    <property type="molecule type" value="Genomic_DNA"/>
</dbReference>
<keyword evidence="1" id="KW-1277">Toxin-antitoxin system</keyword>
<accession>A0A972JHQ0</accession>
<reference evidence="2" key="1">
    <citation type="submission" date="2020-02" db="EMBL/GenBank/DDBJ databases">
        <title>Flavobacterium sp. genome.</title>
        <authorList>
            <person name="Jung H.S."/>
            <person name="Baek J.H."/>
            <person name="Jeon C.O."/>
        </authorList>
    </citation>
    <scope>NUCLEOTIDE SEQUENCE</scope>
    <source>
        <strain evidence="2">SE-s28</strain>
    </source>
</reference>
<protein>
    <submittedName>
        <fullName evidence="2">Type II toxin-antitoxin system RelE/ParE family toxin</fullName>
    </submittedName>
</protein>